<dbReference type="AlphaFoldDB" id="A0A3P3XFI9"/>
<dbReference type="Gene3D" id="1.10.287.860">
    <property type="entry name" value="Nucleotidyltransferase"/>
    <property type="match status" value="1"/>
</dbReference>
<dbReference type="GO" id="GO:0015969">
    <property type="term" value="P:guanosine tetraphosphate metabolic process"/>
    <property type="evidence" value="ECO:0007669"/>
    <property type="project" value="InterPro"/>
</dbReference>
<dbReference type="EMBL" id="FWDM01000002">
    <property type="protein sequence ID" value="SLM09954.1"/>
    <property type="molecule type" value="Genomic_DNA"/>
</dbReference>
<dbReference type="CDD" id="cd05399">
    <property type="entry name" value="NT_Rel-Spo_like"/>
    <property type="match status" value="1"/>
</dbReference>
<dbReference type="SUPFAM" id="SSF48452">
    <property type="entry name" value="TPR-like"/>
    <property type="match status" value="1"/>
</dbReference>
<dbReference type="PROSITE" id="PS50005">
    <property type="entry name" value="TPR"/>
    <property type="match status" value="2"/>
</dbReference>
<protein>
    <submittedName>
        <fullName evidence="3">RelA/SpoT domain protein</fullName>
    </submittedName>
</protein>
<dbReference type="InterPro" id="IPR011990">
    <property type="entry name" value="TPR-like_helical_dom_sf"/>
</dbReference>
<dbReference type="InterPro" id="IPR043519">
    <property type="entry name" value="NT_sf"/>
</dbReference>
<dbReference type="Pfam" id="PF04607">
    <property type="entry name" value="RelA_SpoT"/>
    <property type="match status" value="1"/>
</dbReference>
<dbReference type="InterPro" id="IPR019734">
    <property type="entry name" value="TPR_rpt"/>
</dbReference>
<name>A0A3P3XFI9_9SPIR</name>
<feature type="domain" description="RelA/SpoT" evidence="2">
    <location>
        <begin position="51"/>
        <end position="178"/>
    </location>
</feature>
<evidence type="ECO:0000256" key="1">
    <source>
        <dbReference type="PROSITE-ProRule" id="PRU00339"/>
    </source>
</evidence>
<dbReference type="PANTHER" id="PTHR41773">
    <property type="entry name" value="GTP PYROPHOSPHATASE-RELATED"/>
    <property type="match status" value="1"/>
</dbReference>
<gene>
    <name evidence="3" type="ORF">SPIROBIBN47_100184</name>
</gene>
<keyword evidence="1" id="KW-0802">TPR repeat</keyword>
<feature type="repeat" description="TPR" evidence="1">
    <location>
        <begin position="344"/>
        <end position="377"/>
    </location>
</feature>
<dbReference type="Gene3D" id="1.25.40.10">
    <property type="entry name" value="Tetratricopeptide repeat domain"/>
    <property type="match status" value="2"/>
</dbReference>
<dbReference type="InterPro" id="IPR007685">
    <property type="entry name" value="RelA_SpoT"/>
</dbReference>
<accession>A0A3P3XFI9</accession>
<feature type="repeat" description="TPR" evidence="1">
    <location>
        <begin position="310"/>
        <end position="343"/>
    </location>
</feature>
<dbReference type="SUPFAM" id="SSF81301">
    <property type="entry name" value="Nucleotidyltransferase"/>
    <property type="match status" value="1"/>
</dbReference>
<organism evidence="3">
    <name type="scientific">uncultured spirochete</name>
    <dbReference type="NCBI Taxonomy" id="156406"/>
    <lineage>
        <taxon>Bacteria</taxon>
        <taxon>Pseudomonadati</taxon>
        <taxon>Spirochaetota</taxon>
        <taxon>Spirochaetia</taxon>
        <taxon>Spirochaetales</taxon>
        <taxon>environmental samples</taxon>
    </lineage>
</organism>
<dbReference type="Pfam" id="PF00515">
    <property type="entry name" value="TPR_1"/>
    <property type="match status" value="1"/>
</dbReference>
<sequence length="430" mass="49572">MSDIENSIPDKAALAEIYANNRANYEEALARAVHDISKLLQRRGIHPTIKSRIKDFESLFAKKIRLLKTAWDEHRDPLPVNDVLAMRIICPFLRDLDEVENALAEHYEIIEIERKGQDRSFREFGYESIHVLVHIPPELQPLCKGLERDVIEIQLRTILQEAWAEVEHELVYKAEFTPFDEPLKRKLAALNATLTLSDIIFQEILDYQKKLNDALKKRREAFYGKIEQASAKVFGIEEELSSTIPRPVRLKKTSGKAIPEARSNQDRWASLDIDTLLLSALDAHNASDFDAAISIYTEILSRKPEATIAAVVYKHRGMAFFAQSDYPDALSDFTSCIMLDPECYKAFYYRGVVKSIQGELQQAIDDFNKALEIHPYHFFSRYRRALCWWQLGDYVQAHADCEIALRIKPENKLAQELQKKIGEHLARDEI</sequence>
<dbReference type="Gene3D" id="3.30.460.10">
    <property type="entry name" value="Beta Polymerase, domain 2"/>
    <property type="match status" value="1"/>
</dbReference>
<evidence type="ECO:0000313" key="3">
    <source>
        <dbReference type="EMBL" id="SLM09954.1"/>
    </source>
</evidence>
<dbReference type="PANTHER" id="PTHR41773:SF1">
    <property type="entry name" value="RELA_SPOT DOMAIN-CONTAINING PROTEIN"/>
    <property type="match status" value="1"/>
</dbReference>
<proteinExistence type="predicted"/>
<evidence type="ECO:0000259" key="2">
    <source>
        <dbReference type="SMART" id="SM00954"/>
    </source>
</evidence>
<dbReference type="SMART" id="SM00954">
    <property type="entry name" value="RelA_SpoT"/>
    <property type="match status" value="1"/>
</dbReference>
<reference evidence="3" key="1">
    <citation type="submission" date="2017-02" db="EMBL/GenBank/DDBJ databases">
        <authorList>
            <person name="Regsiter A."/>
            <person name="William W."/>
        </authorList>
    </citation>
    <scope>NUCLEOTIDE SEQUENCE</scope>
    <source>
        <strain evidence="3">Bib</strain>
    </source>
</reference>
<dbReference type="SMART" id="SM00028">
    <property type="entry name" value="TPR"/>
    <property type="match status" value="4"/>
</dbReference>